<sequence>MNGILSEFVEIRAAVRHERFTALDDNVCGTIAFGDDEMIRFAFKMTVWGFLGLMILPSLVPADEAGTIAAADAGTNAQTSIHAARFAGAVAEDMGSLCTRQPALCESGRALADAALARAHQGLVIAAGFIERAQAGDEAAQSPQEGA</sequence>
<protein>
    <recommendedName>
        <fullName evidence="3">DUF5330 domain-containing protein</fullName>
    </recommendedName>
</protein>
<dbReference type="EMBL" id="QFWV02000006">
    <property type="protein sequence ID" value="RKF06673.1"/>
    <property type="molecule type" value="Genomic_DNA"/>
</dbReference>
<evidence type="ECO:0008006" key="3">
    <source>
        <dbReference type="Google" id="ProtNLM"/>
    </source>
</evidence>
<dbReference type="InterPro" id="IPR035220">
    <property type="entry name" value="DUF5330"/>
</dbReference>
<organism evidence="1 2">
    <name type="scientific">Oceaniradius stylonematis</name>
    <dbReference type="NCBI Taxonomy" id="2184161"/>
    <lineage>
        <taxon>Bacteria</taxon>
        <taxon>Pseudomonadati</taxon>
        <taxon>Pseudomonadota</taxon>
        <taxon>Alphaproteobacteria</taxon>
        <taxon>Hyphomicrobiales</taxon>
        <taxon>Ahrensiaceae</taxon>
        <taxon>Oceaniradius</taxon>
    </lineage>
</organism>
<name>A0A3A8ALA3_9HYPH</name>
<gene>
    <name evidence="1" type="ORF">DEM25_010510</name>
</gene>
<reference evidence="1 2" key="1">
    <citation type="journal article" date="2018" name="Int. J. Syst. Bacteriol.">
        <title>Oceaniradius stylonemae gen. nov., sp. nov., isolated from a red alga, Stylonema cornu-cervi.</title>
        <authorList>
            <person name="Jeong S."/>
        </authorList>
    </citation>
    <scope>NUCLEOTIDE SEQUENCE [LARGE SCALE GENOMIC DNA]</scope>
    <source>
        <strain evidence="1 2">StC1</strain>
    </source>
</reference>
<proteinExistence type="predicted"/>
<keyword evidence="2" id="KW-1185">Reference proteome</keyword>
<dbReference type="Proteomes" id="UP000246132">
    <property type="component" value="Unassembled WGS sequence"/>
</dbReference>
<accession>A0A3A8ALA3</accession>
<evidence type="ECO:0000313" key="1">
    <source>
        <dbReference type="EMBL" id="RKF06673.1"/>
    </source>
</evidence>
<evidence type="ECO:0000313" key="2">
    <source>
        <dbReference type="Proteomes" id="UP000246132"/>
    </source>
</evidence>
<dbReference type="Pfam" id="PF17264">
    <property type="entry name" value="DUF5330"/>
    <property type="match status" value="1"/>
</dbReference>
<comment type="caution">
    <text evidence="1">The sequence shown here is derived from an EMBL/GenBank/DDBJ whole genome shotgun (WGS) entry which is preliminary data.</text>
</comment>
<dbReference type="AlphaFoldDB" id="A0A3A8ALA3"/>